<proteinExistence type="predicted"/>
<sequence length="199" mass="22583">MFKTKAQAITCDAFCITEVRMDTSAPNLMNVTLLFTGGNNDFINYPWIAEVIDAQGDTVGVGTWNFFGQFGNTSTDYPVMVQFDTIPDNFNATMVFHYDTSVCLLSFPCTMTGIEESNKAQQISIYPNPFSSETKIYSEKFLHDLNLNIFDLQGQLVKQIEHLSGHEISLQRDDLVMGIYFVQLVEGKRVMEMRRVIVE</sequence>
<evidence type="ECO:0000313" key="3">
    <source>
        <dbReference type="Proteomes" id="UP000808337"/>
    </source>
</evidence>
<name>A0A9D7XN94_9BACT</name>
<evidence type="ECO:0000313" key="2">
    <source>
        <dbReference type="EMBL" id="MBK9981985.1"/>
    </source>
</evidence>
<organism evidence="2 3">
    <name type="scientific">Candidatus Opimibacter skivensis</name>
    <dbReference type="NCBI Taxonomy" id="2982028"/>
    <lineage>
        <taxon>Bacteria</taxon>
        <taxon>Pseudomonadati</taxon>
        <taxon>Bacteroidota</taxon>
        <taxon>Saprospiria</taxon>
        <taxon>Saprospirales</taxon>
        <taxon>Saprospiraceae</taxon>
        <taxon>Candidatus Opimibacter</taxon>
    </lineage>
</organism>
<protein>
    <submittedName>
        <fullName evidence="2">T9SS type A sorting domain-containing protein</fullName>
    </submittedName>
</protein>
<dbReference type="AlphaFoldDB" id="A0A9D7XN94"/>
<reference evidence="2 3" key="1">
    <citation type="submission" date="2020-10" db="EMBL/GenBank/DDBJ databases">
        <title>Connecting structure to function with the recovery of over 1000 high-quality activated sludge metagenome-assembled genomes encoding full-length rRNA genes using long-read sequencing.</title>
        <authorList>
            <person name="Singleton C.M."/>
            <person name="Petriglieri F."/>
            <person name="Kristensen J.M."/>
            <person name="Kirkegaard R.H."/>
            <person name="Michaelsen T.Y."/>
            <person name="Andersen M.H."/>
            <person name="Karst S.M."/>
            <person name="Dueholm M.S."/>
            <person name="Nielsen P.H."/>
            <person name="Albertsen M."/>
        </authorList>
    </citation>
    <scope>NUCLEOTIDE SEQUENCE [LARGE SCALE GENOMIC DNA]</scope>
    <source>
        <strain evidence="2">Ribe_18-Q3-R11-54_MAXAC.273</strain>
    </source>
</reference>
<dbReference type="InterPro" id="IPR026444">
    <property type="entry name" value="Secre_tail"/>
</dbReference>
<gene>
    <name evidence="2" type="ORF">IPP15_06085</name>
</gene>
<dbReference type="NCBIfam" id="TIGR04183">
    <property type="entry name" value="Por_Secre_tail"/>
    <property type="match status" value="1"/>
</dbReference>
<dbReference type="EMBL" id="JADKGY010000001">
    <property type="protein sequence ID" value="MBK9981985.1"/>
    <property type="molecule type" value="Genomic_DNA"/>
</dbReference>
<dbReference type="Proteomes" id="UP000808337">
    <property type="component" value="Unassembled WGS sequence"/>
</dbReference>
<dbReference type="Pfam" id="PF18962">
    <property type="entry name" value="Por_Secre_tail"/>
    <property type="match status" value="1"/>
</dbReference>
<accession>A0A9D7XN94</accession>
<comment type="caution">
    <text evidence="2">The sequence shown here is derived from an EMBL/GenBank/DDBJ whole genome shotgun (WGS) entry which is preliminary data.</text>
</comment>
<evidence type="ECO:0000259" key="1">
    <source>
        <dbReference type="Pfam" id="PF18962"/>
    </source>
</evidence>
<feature type="domain" description="Secretion system C-terminal sorting" evidence="1">
    <location>
        <begin position="125"/>
        <end position="197"/>
    </location>
</feature>